<name>A0ABS5KWY9_9ACTN</name>
<comment type="cofactor">
    <cofactor evidence="1">
        <name>FAD</name>
        <dbReference type="ChEBI" id="CHEBI:57692"/>
    </cofactor>
</comment>
<organism evidence="7 8">
    <name type="scientific">Catenulispora pinistramenti</name>
    <dbReference type="NCBI Taxonomy" id="2705254"/>
    <lineage>
        <taxon>Bacteria</taxon>
        <taxon>Bacillati</taxon>
        <taxon>Actinomycetota</taxon>
        <taxon>Actinomycetes</taxon>
        <taxon>Catenulisporales</taxon>
        <taxon>Catenulisporaceae</taxon>
        <taxon>Catenulispora</taxon>
    </lineage>
</organism>
<dbReference type="PANTHER" id="PTHR42973">
    <property type="entry name" value="BINDING OXIDOREDUCTASE, PUTATIVE (AFU_ORTHOLOGUE AFUA_1G17690)-RELATED"/>
    <property type="match status" value="1"/>
</dbReference>
<dbReference type="InterPro" id="IPR050416">
    <property type="entry name" value="FAD-linked_Oxidoreductase"/>
</dbReference>
<reference evidence="7 8" key="1">
    <citation type="submission" date="2020-02" db="EMBL/GenBank/DDBJ databases">
        <title>Acidophilic actinobacteria isolated from forest soil.</title>
        <authorList>
            <person name="Golinska P."/>
        </authorList>
    </citation>
    <scope>NUCLEOTIDE SEQUENCE [LARGE SCALE GENOMIC DNA]</scope>
    <source>
        <strain evidence="7 8">NL8</strain>
    </source>
</reference>
<keyword evidence="3" id="KW-0285">Flavoprotein</keyword>
<dbReference type="Proteomes" id="UP000730482">
    <property type="component" value="Unassembled WGS sequence"/>
</dbReference>
<comment type="caution">
    <text evidence="7">The sequence shown here is derived from an EMBL/GenBank/DDBJ whole genome shotgun (WGS) entry which is preliminary data.</text>
</comment>
<dbReference type="Pfam" id="PF01565">
    <property type="entry name" value="FAD_binding_4"/>
    <property type="match status" value="1"/>
</dbReference>
<dbReference type="Gene3D" id="3.40.462.20">
    <property type="match status" value="1"/>
</dbReference>
<dbReference type="RefSeq" id="WP_212013604.1">
    <property type="nucleotide sequence ID" value="NZ_JAAFYZ010000107.1"/>
</dbReference>
<accession>A0ABS5KWY9</accession>
<dbReference type="Gene3D" id="3.30.43.10">
    <property type="entry name" value="Uridine Diphospho-n-acetylenolpyruvylglucosamine Reductase, domain 2"/>
    <property type="match status" value="1"/>
</dbReference>
<feature type="domain" description="FAD-binding PCMH-type" evidence="6">
    <location>
        <begin position="22"/>
        <end position="190"/>
    </location>
</feature>
<dbReference type="InterPro" id="IPR006094">
    <property type="entry name" value="Oxid_FAD_bind_N"/>
</dbReference>
<evidence type="ECO:0000256" key="5">
    <source>
        <dbReference type="ARBA" id="ARBA00023002"/>
    </source>
</evidence>
<sequence>MHILYPGDAGFDAEISGYNLGVAHHPRAVVTPRNSAEAAEAVRWAVSLDRPVAVQSTGHGIGVPADGAVLLNMRRMNRVLVDAERRTAWFEGGTRWRDVIAAATAFGLAPLCGTAPDVGAVGYHLGGGLPVLARTFGYAADHVRAFDLVTADGAERHVTPQTGPDLFWAVRGGKSNFGVVTAMEIDLFPLASVYAGRLVFPGALSATAFRVWRDWSRRMPETMNSTVSFVRFPDIEKLPPEKRGQYLFTVVVVWSGDPEAGAAAVRPLRDLGPAVDTVAEVPYARIGEVYADPTEPAAYVDAGGLIGELDDSAVEQVLAVAGPDALEPPFALQLRRLGGALERAPRHPGAIGHRTASDAVIAFGMAPDREAVPAVRARLDAALAVLKPALTGGTLPNFLGTADTAPDAVRAAYEAEDFARLISVKRAFDPGNVFRINHNIPAPVPAVRTDADQPAAL</sequence>
<proteinExistence type="inferred from homology"/>
<dbReference type="PANTHER" id="PTHR42973:SF39">
    <property type="entry name" value="FAD-BINDING PCMH-TYPE DOMAIN-CONTAINING PROTEIN"/>
    <property type="match status" value="1"/>
</dbReference>
<evidence type="ECO:0000256" key="3">
    <source>
        <dbReference type="ARBA" id="ARBA00022630"/>
    </source>
</evidence>
<gene>
    <name evidence="7" type="ORF">KGQ19_27195</name>
</gene>
<keyword evidence="5" id="KW-0560">Oxidoreductase</keyword>
<comment type="similarity">
    <text evidence="2">Belongs to the oxygen-dependent FAD-linked oxidoreductase family.</text>
</comment>
<evidence type="ECO:0000256" key="1">
    <source>
        <dbReference type="ARBA" id="ARBA00001974"/>
    </source>
</evidence>
<dbReference type="Pfam" id="PF08031">
    <property type="entry name" value="BBE"/>
    <property type="match status" value="1"/>
</dbReference>
<dbReference type="InterPro" id="IPR016169">
    <property type="entry name" value="FAD-bd_PCMH_sub2"/>
</dbReference>
<evidence type="ECO:0000259" key="6">
    <source>
        <dbReference type="PROSITE" id="PS51387"/>
    </source>
</evidence>
<dbReference type="InterPro" id="IPR036318">
    <property type="entry name" value="FAD-bd_PCMH-like_sf"/>
</dbReference>
<dbReference type="SUPFAM" id="SSF56176">
    <property type="entry name" value="FAD-binding/transporter-associated domain-like"/>
    <property type="match status" value="1"/>
</dbReference>
<evidence type="ECO:0000256" key="4">
    <source>
        <dbReference type="ARBA" id="ARBA00022827"/>
    </source>
</evidence>
<dbReference type="InterPro" id="IPR016167">
    <property type="entry name" value="FAD-bd_PCMH_sub1"/>
</dbReference>
<keyword evidence="4" id="KW-0274">FAD</keyword>
<keyword evidence="8" id="KW-1185">Reference proteome</keyword>
<dbReference type="Gene3D" id="3.30.465.10">
    <property type="match status" value="1"/>
</dbReference>
<dbReference type="InterPro" id="IPR012951">
    <property type="entry name" value="BBE"/>
</dbReference>
<dbReference type="InterPro" id="IPR016166">
    <property type="entry name" value="FAD-bd_PCMH"/>
</dbReference>
<dbReference type="PROSITE" id="PS51387">
    <property type="entry name" value="FAD_PCMH"/>
    <property type="match status" value="1"/>
</dbReference>
<evidence type="ECO:0000313" key="8">
    <source>
        <dbReference type="Proteomes" id="UP000730482"/>
    </source>
</evidence>
<protein>
    <submittedName>
        <fullName evidence="7">FAD-binding oxidoreductase</fullName>
    </submittedName>
</protein>
<evidence type="ECO:0000313" key="7">
    <source>
        <dbReference type="EMBL" id="MBS2550563.1"/>
    </source>
</evidence>
<dbReference type="EMBL" id="JAAFYZ010000107">
    <property type="protein sequence ID" value="MBS2550563.1"/>
    <property type="molecule type" value="Genomic_DNA"/>
</dbReference>
<evidence type="ECO:0000256" key="2">
    <source>
        <dbReference type="ARBA" id="ARBA00005466"/>
    </source>
</evidence>